<sequence>MIDGGEWLNEPGQWSEDPAQLTVVTAAASDFWRETHYGFVRHSGHALLAPSEGDFTASLRVQGDYQALYDQAGMLVLVDERNWLKAGLEHSDGSPMLGSVLTRGTSDWATGPFLGDPADFRMRLTLQGGVLRVQASGDGRHWPLVRLCPFPAARRYRVGPMCCSPERAGLRVRFSEWRIGPPLNKDLHDLS</sequence>
<dbReference type="PANTHER" id="PTHR35332">
    <property type="entry name" value="REGULATION OF ENOLASE PROTEIN 1"/>
    <property type="match status" value="1"/>
</dbReference>
<dbReference type="InterPro" id="IPR009784">
    <property type="entry name" value="DUF1349"/>
</dbReference>
<dbReference type="Pfam" id="PF07081">
    <property type="entry name" value="DUF1349"/>
    <property type="match status" value="1"/>
</dbReference>
<evidence type="ECO:0000313" key="1">
    <source>
        <dbReference type="EMBL" id="MBS7810705.1"/>
    </source>
</evidence>
<organism evidence="1 2">
    <name type="scientific">Roseococcus pinisoli</name>
    <dbReference type="NCBI Taxonomy" id="2835040"/>
    <lineage>
        <taxon>Bacteria</taxon>
        <taxon>Pseudomonadati</taxon>
        <taxon>Pseudomonadota</taxon>
        <taxon>Alphaproteobacteria</taxon>
        <taxon>Acetobacterales</taxon>
        <taxon>Roseomonadaceae</taxon>
        <taxon>Roseococcus</taxon>
    </lineage>
</organism>
<dbReference type="PANTHER" id="PTHR35332:SF2">
    <property type="entry name" value="REGULATION OF ENOLASE PROTEIN 1"/>
    <property type="match status" value="1"/>
</dbReference>
<dbReference type="InterPro" id="IPR013320">
    <property type="entry name" value="ConA-like_dom_sf"/>
</dbReference>
<dbReference type="PIRSF" id="PIRSF022704">
    <property type="entry name" value="UCP022704"/>
    <property type="match status" value="1"/>
</dbReference>
<protein>
    <submittedName>
        <fullName evidence="1">DUF1349 domain-containing protein</fullName>
    </submittedName>
</protein>
<reference evidence="1 2" key="1">
    <citation type="submission" date="2021-05" db="EMBL/GenBank/DDBJ databases">
        <title>Roseococcus sp. XZZS9, whole genome shotgun sequencing project.</title>
        <authorList>
            <person name="Zhao G."/>
            <person name="Shen L."/>
        </authorList>
    </citation>
    <scope>NUCLEOTIDE SEQUENCE [LARGE SCALE GENOMIC DNA]</scope>
    <source>
        <strain evidence="1 2">XZZS9</strain>
    </source>
</reference>
<dbReference type="InterPro" id="IPR015987">
    <property type="entry name" value="UCP022704"/>
</dbReference>
<dbReference type="RefSeq" id="WP_213669309.1">
    <property type="nucleotide sequence ID" value="NZ_JAHCDA010000001.1"/>
</dbReference>
<evidence type="ECO:0000313" key="2">
    <source>
        <dbReference type="Proteomes" id="UP000766336"/>
    </source>
</evidence>
<dbReference type="Proteomes" id="UP000766336">
    <property type="component" value="Unassembled WGS sequence"/>
</dbReference>
<proteinExistence type="predicted"/>
<dbReference type="EMBL" id="JAHCDA010000001">
    <property type="protein sequence ID" value="MBS7810705.1"/>
    <property type="molecule type" value="Genomic_DNA"/>
</dbReference>
<comment type="caution">
    <text evidence="1">The sequence shown here is derived from an EMBL/GenBank/DDBJ whole genome shotgun (WGS) entry which is preliminary data.</text>
</comment>
<dbReference type="SUPFAM" id="SSF49899">
    <property type="entry name" value="Concanavalin A-like lectins/glucanases"/>
    <property type="match status" value="1"/>
</dbReference>
<name>A0ABS5QAI0_9PROT</name>
<keyword evidence="2" id="KW-1185">Reference proteome</keyword>
<gene>
    <name evidence="1" type="ORF">KHU32_07135</name>
</gene>
<accession>A0ABS5QAI0</accession>
<dbReference type="Gene3D" id="2.60.120.200">
    <property type="match status" value="1"/>
</dbReference>